<gene>
    <name evidence="2" type="ORF">OIU79_029123</name>
</gene>
<accession>A0A9Q0SBZ0</accession>
<evidence type="ECO:0000256" key="1">
    <source>
        <dbReference type="SAM" id="MobiDB-lite"/>
    </source>
</evidence>
<sequence length="160" mass="17569">MATDKGKNPTNQSTKSQTNTWAAKVKIIEASTRFTLDPIPRCEGVHPKITMDMLTDNVEQWTHYMVGVFPGFRMNYHTVNTIANRVWRSGGLEDVMSTAIAKVSIDATTLDPKPKPVTGKKPLGQSEKENGTTQSSSSQPPLNKTNPKAPKDSRPTTKDA</sequence>
<dbReference type="EMBL" id="JAPFFK010000739">
    <property type="protein sequence ID" value="KAJ6671852.1"/>
    <property type="molecule type" value="Genomic_DNA"/>
</dbReference>
<keyword evidence="3" id="KW-1185">Reference proteome</keyword>
<dbReference type="Proteomes" id="UP001151532">
    <property type="component" value="Unassembled WGS sequence"/>
</dbReference>
<evidence type="ECO:0000313" key="3">
    <source>
        <dbReference type="Proteomes" id="UP001151532"/>
    </source>
</evidence>
<organism evidence="2 3">
    <name type="scientific">Salix purpurea</name>
    <name type="common">Purple osier willow</name>
    <dbReference type="NCBI Taxonomy" id="77065"/>
    <lineage>
        <taxon>Eukaryota</taxon>
        <taxon>Viridiplantae</taxon>
        <taxon>Streptophyta</taxon>
        <taxon>Embryophyta</taxon>
        <taxon>Tracheophyta</taxon>
        <taxon>Spermatophyta</taxon>
        <taxon>Magnoliopsida</taxon>
        <taxon>eudicotyledons</taxon>
        <taxon>Gunneridae</taxon>
        <taxon>Pentapetalae</taxon>
        <taxon>rosids</taxon>
        <taxon>fabids</taxon>
        <taxon>Malpighiales</taxon>
        <taxon>Salicaceae</taxon>
        <taxon>Saliceae</taxon>
        <taxon>Salix</taxon>
    </lineage>
</organism>
<feature type="region of interest" description="Disordered" evidence="1">
    <location>
        <begin position="104"/>
        <end position="160"/>
    </location>
</feature>
<reference evidence="2" key="1">
    <citation type="submission" date="2022-11" db="EMBL/GenBank/DDBJ databases">
        <authorList>
            <person name="Hyden B.L."/>
            <person name="Feng K."/>
            <person name="Yates T."/>
            <person name="Jawdy S."/>
            <person name="Smart L.B."/>
            <person name="Muchero W."/>
        </authorList>
    </citation>
    <scope>NUCLEOTIDE SEQUENCE</scope>
    <source>
        <tissue evidence="2">Shoot tip</tissue>
    </source>
</reference>
<protein>
    <submittedName>
        <fullName evidence="2">Uncharacterized protein</fullName>
    </submittedName>
</protein>
<reference evidence="2" key="2">
    <citation type="journal article" date="2023" name="Int. J. Mol. Sci.">
        <title>De Novo Assembly and Annotation of 11 Diverse Shrub Willow (Salix) Genomes Reveals Novel Gene Organization in Sex-Linked Regions.</title>
        <authorList>
            <person name="Hyden B."/>
            <person name="Feng K."/>
            <person name="Yates T.B."/>
            <person name="Jawdy S."/>
            <person name="Cereghino C."/>
            <person name="Smart L.B."/>
            <person name="Muchero W."/>
        </authorList>
    </citation>
    <scope>NUCLEOTIDE SEQUENCE</scope>
    <source>
        <tissue evidence="2">Shoot tip</tissue>
    </source>
</reference>
<evidence type="ECO:0000313" key="2">
    <source>
        <dbReference type="EMBL" id="KAJ6671852.1"/>
    </source>
</evidence>
<feature type="compositionally biased region" description="Basic and acidic residues" evidence="1">
    <location>
        <begin position="149"/>
        <end position="160"/>
    </location>
</feature>
<feature type="compositionally biased region" description="Polar residues" evidence="1">
    <location>
        <begin position="131"/>
        <end position="146"/>
    </location>
</feature>
<dbReference type="AlphaFoldDB" id="A0A9Q0SBZ0"/>
<comment type="caution">
    <text evidence="2">The sequence shown here is derived from an EMBL/GenBank/DDBJ whole genome shotgun (WGS) entry which is preliminary data.</text>
</comment>
<proteinExistence type="predicted"/>
<name>A0A9Q0SBZ0_SALPP</name>
<dbReference type="OrthoDB" id="1029220at2759"/>